<dbReference type="Proteomes" id="UP001500683">
    <property type="component" value="Unassembled WGS sequence"/>
</dbReference>
<dbReference type="PANTHER" id="PTHR38479">
    <property type="entry name" value="LMO0824 PROTEIN"/>
    <property type="match status" value="1"/>
</dbReference>
<name>A0ABP7W5B2_9ACTN</name>
<proteinExistence type="predicted"/>
<gene>
    <name evidence="1" type="ORF">GCM10022214_44770</name>
</gene>
<keyword evidence="1" id="KW-0238">DNA-binding</keyword>
<sequence>MGETLDRRALNRATLARQLLLRRAETDVVAAVGRLGGMQAQEPKPPFLGLWSRIAGFRAEQLAAALHDRRLVRATMMRGTLHLVTAADYISFRATLQPMLTDALRALGSRAEGLDLDAVLPVARDLLADRPRTFNELRALLQPHFPEVNERALGHAVRMCLPLVMVPSDDRWAFPRSAEFAPADQWLGDAPSGAPAPRGLVLRYLAAFGPATVADAQTWSGLSGLGETFDGLRPALDVFTDENGRELFDLPDAPRPDPGTPVPPRFLPEFDSLLLAHADRSRVIADAHRPRLTTKNLRVRATFLWDGFALGTWETQRRRRAVTLRLHPFEELPGRALDQLAAEGEAMVRFAEPDATDVTVTLP</sequence>
<organism evidence="1 2">
    <name type="scientific">Actinomadura miaoliensis</name>
    <dbReference type="NCBI Taxonomy" id="430685"/>
    <lineage>
        <taxon>Bacteria</taxon>
        <taxon>Bacillati</taxon>
        <taxon>Actinomycetota</taxon>
        <taxon>Actinomycetes</taxon>
        <taxon>Streptosporangiales</taxon>
        <taxon>Thermomonosporaceae</taxon>
        <taxon>Actinomadura</taxon>
    </lineage>
</organism>
<dbReference type="EMBL" id="BAAAZG010000029">
    <property type="protein sequence ID" value="GAA4081112.1"/>
    <property type="molecule type" value="Genomic_DNA"/>
</dbReference>
<dbReference type="InterPro" id="IPR009351">
    <property type="entry name" value="AlkZ-like"/>
</dbReference>
<reference evidence="2" key="1">
    <citation type="journal article" date="2019" name="Int. J. Syst. Evol. Microbiol.">
        <title>The Global Catalogue of Microorganisms (GCM) 10K type strain sequencing project: providing services to taxonomists for standard genome sequencing and annotation.</title>
        <authorList>
            <consortium name="The Broad Institute Genomics Platform"/>
            <consortium name="The Broad Institute Genome Sequencing Center for Infectious Disease"/>
            <person name="Wu L."/>
            <person name="Ma J."/>
        </authorList>
    </citation>
    <scope>NUCLEOTIDE SEQUENCE [LARGE SCALE GENOMIC DNA]</scope>
    <source>
        <strain evidence="2">JCM 16702</strain>
    </source>
</reference>
<dbReference type="Pfam" id="PF06224">
    <property type="entry name" value="AlkZ-like"/>
    <property type="match status" value="1"/>
</dbReference>
<evidence type="ECO:0000313" key="2">
    <source>
        <dbReference type="Proteomes" id="UP001500683"/>
    </source>
</evidence>
<protein>
    <submittedName>
        <fullName evidence="1">Winged helix DNA-binding domain-containing protein</fullName>
    </submittedName>
</protein>
<accession>A0ABP7W5B2</accession>
<evidence type="ECO:0000313" key="1">
    <source>
        <dbReference type="EMBL" id="GAA4081112.1"/>
    </source>
</evidence>
<dbReference type="GO" id="GO:0003677">
    <property type="term" value="F:DNA binding"/>
    <property type="evidence" value="ECO:0007669"/>
    <property type="project" value="UniProtKB-KW"/>
</dbReference>
<comment type="caution">
    <text evidence="1">The sequence shown here is derived from an EMBL/GenBank/DDBJ whole genome shotgun (WGS) entry which is preliminary data.</text>
</comment>
<dbReference type="PANTHER" id="PTHR38479:SF2">
    <property type="entry name" value="WINGED HELIX DNA-BINDING DOMAIN-CONTAINING PROTEIN"/>
    <property type="match status" value="1"/>
</dbReference>
<keyword evidence="2" id="KW-1185">Reference proteome</keyword>
<dbReference type="RefSeq" id="WP_344950695.1">
    <property type="nucleotide sequence ID" value="NZ_BAAAZG010000029.1"/>
</dbReference>